<accession>A0A804P9I0</accession>
<dbReference type="EnsemblPlants" id="Zm00001eb217920_T001">
    <property type="protein sequence ID" value="Zm00001eb217920_P001"/>
    <property type="gene ID" value="Zm00001eb217920"/>
</dbReference>
<sequence>MEPKISSVGVRDLRRVVFPTPVLVVDLSRVVIPTPVLVVPLDAHRDLHRVIIPTPCPSTRVVIPPPAIGSGSSKAPLESASTTYALSSEPTSKLRVTVLFHSVSLKLARRRRLGVARSRGRRCRWGRRNALDDRLPVAPRVVDLRNGAARLRLAGSSSRCRHRLPVPDLGAMDLDPEGIFRDDSDEDEDSVKALTREATDAMKESRVQDILVSLSALTEEWTSKSSVQQQLVCISLKHWIDGSNMRDLLMNILRRKATENWASALQCHCMSFRKIGSGIRMGN</sequence>
<dbReference type="Proteomes" id="UP000007305">
    <property type="component" value="Chromosome 5"/>
</dbReference>
<keyword evidence="2" id="KW-1185">Reference proteome</keyword>
<organism evidence="1 2">
    <name type="scientific">Zea mays</name>
    <name type="common">Maize</name>
    <dbReference type="NCBI Taxonomy" id="4577"/>
    <lineage>
        <taxon>Eukaryota</taxon>
        <taxon>Viridiplantae</taxon>
        <taxon>Streptophyta</taxon>
        <taxon>Embryophyta</taxon>
        <taxon>Tracheophyta</taxon>
        <taxon>Spermatophyta</taxon>
        <taxon>Magnoliopsida</taxon>
        <taxon>Liliopsida</taxon>
        <taxon>Poales</taxon>
        <taxon>Poaceae</taxon>
        <taxon>PACMAD clade</taxon>
        <taxon>Panicoideae</taxon>
        <taxon>Andropogonodae</taxon>
        <taxon>Andropogoneae</taxon>
        <taxon>Tripsacinae</taxon>
        <taxon>Zea</taxon>
    </lineage>
</organism>
<evidence type="ECO:0000313" key="2">
    <source>
        <dbReference type="Proteomes" id="UP000007305"/>
    </source>
</evidence>
<proteinExistence type="predicted"/>
<reference evidence="2" key="1">
    <citation type="journal article" date="2009" name="Science">
        <title>The B73 maize genome: complexity, diversity, and dynamics.</title>
        <authorList>
            <person name="Schnable P.S."/>
            <person name="Ware D."/>
            <person name="Fulton R.S."/>
            <person name="Stein J.C."/>
            <person name="Wei F."/>
            <person name="Pasternak S."/>
            <person name="Liang C."/>
            <person name="Zhang J."/>
            <person name="Fulton L."/>
            <person name="Graves T.A."/>
            <person name="Minx P."/>
            <person name="Reily A.D."/>
            <person name="Courtney L."/>
            <person name="Kruchowski S.S."/>
            <person name="Tomlinson C."/>
            <person name="Strong C."/>
            <person name="Delehaunty K."/>
            <person name="Fronick C."/>
            <person name="Courtney B."/>
            <person name="Rock S.M."/>
            <person name="Belter E."/>
            <person name="Du F."/>
            <person name="Kim K."/>
            <person name="Abbott R.M."/>
            <person name="Cotton M."/>
            <person name="Levy A."/>
            <person name="Marchetto P."/>
            <person name="Ochoa K."/>
            <person name="Jackson S.M."/>
            <person name="Gillam B."/>
            <person name="Chen W."/>
            <person name="Yan L."/>
            <person name="Higginbotham J."/>
            <person name="Cardenas M."/>
            <person name="Waligorski J."/>
            <person name="Applebaum E."/>
            <person name="Phelps L."/>
            <person name="Falcone J."/>
            <person name="Kanchi K."/>
            <person name="Thane T."/>
            <person name="Scimone A."/>
            <person name="Thane N."/>
            <person name="Henke J."/>
            <person name="Wang T."/>
            <person name="Ruppert J."/>
            <person name="Shah N."/>
            <person name="Rotter K."/>
            <person name="Hodges J."/>
            <person name="Ingenthron E."/>
            <person name="Cordes M."/>
            <person name="Kohlberg S."/>
            <person name="Sgro J."/>
            <person name="Delgado B."/>
            <person name="Mead K."/>
            <person name="Chinwalla A."/>
            <person name="Leonard S."/>
            <person name="Crouse K."/>
            <person name="Collura K."/>
            <person name="Kudrna D."/>
            <person name="Currie J."/>
            <person name="He R."/>
            <person name="Angelova A."/>
            <person name="Rajasekar S."/>
            <person name="Mueller T."/>
            <person name="Lomeli R."/>
            <person name="Scara G."/>
            <person name="Ko A."/>
            <person name="Delaney K."/>
            <person name="Wissotski M."/>
            <person name="Lopez G."/>
            <person name="Campos D."/>
            <person name="Braidotti M."/>
            <person name="Ashley E."/>
            <person name="Golser W."/>
            <person name="Kim H."/>
            <person name="Lee S."/>
            <person name="Lin J."/>
            <person name="Dujmic Z."/>
            <person name="Kim W."/>
            <person name="Talag J."/>
            <person name="Zuccolo A."/>
            <person name="Fan C."/>
            <person name="Sebastian A."/>
            <person name="Kramer M."/>
            <person name="Spiegel L."/>
            <person name="Nascimento L."/>
            <person name="Zutavern T."/>
            <person name="Miller B."/>
            <person name="Ambroise C."/>
            <person name="Muller S."/>
            <person name="Spooner W."/>
            <person name="Narechania A."/>
            <person name="Ren L."/>
            <person name="Wei S."/>
            <person name="Kumari S."/>
            <person name="Faga B."/>
            <person name="Levy M.J."/>
            <person name="McMahan L."/>
            <person name="Van Buren P."/>
            <person name="Vaughn M.W."/>
            <person name="Ying K."/>
            <person name="Yeh C.-T."/>
            <person name="Emrich S.J."/>
            <person name="Jia Y."/>
            <person name="Kalyanaraman A."/>
            <person name="Hsia A.-P."/>
            <person name="Barbazuk W.B."/>
            <person name="Baucom R.S."/>
            <person name="Brutnell T.P."/>
            <person name="Carpita N.C."/>
            <person name="Chaparro C."/>
            <person name="Chia J.-M."/>
            <person name="Deragon J.-M."/>
            <person name="Estill J.C."/>
            <person name="Fu Y."/>
            <person name="Jeddeloh J.A."/>
            <person name="Han Y."/>
            <person name="Lee H."/>
            <person name="Li P."/>
            <person name="Lisch D.R."/>
            <person name="Liu S."/>
            <person name="Liu Z."/>
            <person name="Nagel D.H."/>
            <person name="McCann M.C."/>
            <person name="SanMiguel P."/>
            <person name="Myers A.M."/>
            <person name="Nettleton D."/>
            <person name="Nguyen J."/>
            <person name="Penning B.W."/>
            <person name="Ponnala L."/>
            <person name="Schneider K.L."/>
            <person name="Schwartz D.C."/>
            <person name="Sharma A."/>
            <person name="Soderlund C."/>
            <person name="Springer N.M."/>
            <person name="Sun Q."/>
            <person name="Wang H."/>
            <person name="Waterman M."/>
            <person name="Westerman R."/>
            <person name="Wolfgruber T.K."/>
            <person name="Yang L."/>
            <person name="Yu Y."/>
            <person name="Zhang L."/>
            <person name="Zhou S."/>
            <person name="Zhu Q."/>
            <person name="Bennetzen J.L."/>
            <person name="Dawe R.K."/>
            <person name="Jiang J."/>
            <person name="Jiang N."/>
            <person name="Presting G.G."/>
            <person name="Wessler S.R."/>
            <person name="Aluru S."/>
            <person name="Martienssen R.A."/>
            <person name="Clifton S.W."/>
            <person name="McCombie W.R."/>
            <person name="Wing R.A."/>
            <person name="Wilson R.K."/>
        </authorList>
    </citation>
    <scope>NUCLEOTIDE SEQUENCE [LARGE SCALE GENOMIC DNA]</scope>
    <source>
        <strain evidence="2">cv. B73</strain>
    </source>
</reference>
<reference evidence="1" key="3">
    <citation type="submission" date="2021-05" db="UniProtKB">
        <authorList>
            <consortium name="EnsemblPlants"/>
        </authorList>
    </citation>
    <scope>IDENTIFICATION</scope>
    <source>
        <strain evidence="1">cv. B73</strain>
    </source>
</reference>
<protein>
    <submittedName>
        <fullName evidence="1">Uncharacterized protein</fullName>
    </submittedName>
</protein>
<dbReference type="InParanoid" id="A0A804P9I0"/>
<dbReference type="AlphaFoldDB" id="A0A804P9I0"/>
<evidence type="ECO:0000313" key="1">
    <source>
        <dbReference type="EnsemblPlants" id="Zm00001eb217920_P001"/>
    </source>
</evidence>
<name>A0A804P9I0_MAIZE</name>
<dbReference type="Gramene" id="Zm00001eb217920_T001">
    <property type="protein sequence ID" value="Zm00001eb217920_P001"/>
    <property type="gene ID" value="Zm00001eb217920"/>
</dbReference>
<reference evidence="1" key="2">
    <citation type="submission" date="2019-07" db="EMBL/GenBank/DDBJ databases">
        <authorList>
            <person name="Seetharam A."/>
            <person name="Woodhouse M."/>
            <person name="Cannon E."/>
        </authorList>
    </citation>
    <scope>NUCLEOTIDE SEQUENCE [LARGE SCALE GENOMIC DNA]</scope>
    <source>
        <strain evidence="1">cv. B73</strain>
    </source>
</reference>